<evidence type="ECO:0008006" key="8">
    <source>
        <dbReference type="Google" id="ProtNLM"/>
    </source>
</evidence>
<dbReference type="RefSeq" id="XP_004354516.1">
    <property type="nucleotide sequence ID" value="XM_004354464.1"/>
</dbReference>
<dbReference type="InterPro" id="IPR039924">
    <property type="entry name" value="ICln/Lot5/Saf5"/>
</dbReference>
<evidence type="ECO:0000256" key="5">
    <source>
        <dbReference type="SAM" id="MobiDB-lite"/>
    </source>
</evidence>
<proteinExistence type="predicted"/>
<comment type="subcellular location">
    <subcellularLocation>
        <location evidence="2">Cytoplasm</location>
    </subcellularLocation>
    <subcellularLocation>
        <location evidence="1">Nucleus</location>
    </subcellularLocation>
</comment>
<dbReference type="EMBL" id="GL883026">
    <property type="protein sequence ID" value="EGG15769.1"/>
    <property type="molecule type" value="Genomic_DNA"/>
</dbReference>
<evidence type="ECO:0000313" key="6">
    <source>
        <dbReference type="EMBL" id="EGG15769.1"/>
    </source>
</evidence>
<name>F4QAQ0_CACFS</name>
<accession>F4QAQ0</accession>
<sequence>MEVEQQQQEQQEETIYQLENVQLVIDTTSLGSGSLIITNRFVKWNNSTQYYRFSYFDLGLNAILSATQDTPACIYSQYDQIIQLHHDTKNNNTNGKDDNQEDEEEDEEEEASQYTELKFIPFDTTKIQEIYDAICKGELLNPDPEEQGEGNFYYGQPLSDDDDDDEDQEEEEYDDQEMEQDQSQYKNDNGDDDQ</sequence>
<dbReference type="GO" id="GO:0045292">
    <property type="term" value="P:mRNA cis splicing, via spliceosome"/>
    <property type="evidence" value="ECO:0007669"/>
    <property type="project" value="TreeGrafter"/>
</dbReference>
<dbReference type="AlphaFoldDB" id="F4QAQ0"/>
<dbReference type="STRING" id="1054147.F4QAQ0"/>
<dbReference type="InterPro" id="IPR011993">
    <property type="entry name" value="PH-like_dom_sf"/>
</dbReference>
<feature type="compositionally biased region" description="Acidic residues" evidence="5">
    <location>
        <begin position="159"/>
        <end position="180"/>
    </location>
</feature>
<keyword evidence="3" id="KW-0963">Cytoplasm</keyword>
<keyword evidence="7" id="KW-1185">Reference proteome</keyword>
<reference evidence="7" key="1">
    <citation type="journal article" date="2011" name="Genome Res.">
        <title>Phylogeny-wide analysis of social amoeba genomes highlights ancient origins for complex intercellular communication.</title>
        <authorList>
            <person name="Heidel A.J."/>
            <person name="Lawal H.M."/>
            <person name="Felder M."/>
            <person name="Schilde C."/>
            <person name="Helps N.R."/>
            <person name="Tunggal B."/>
            <person name="Rivero F."/>
            <person name="John U."/>
            <person name="Schleicher M."/>
            <person name="Eichinger L."/>
            <person name="Platzer M."/>
            <person name="Noegel A.A."/>
            <person name="Schaap P."/>
            <person name="Gloeckner G."/>
        </authorList>
    </citation>
    <scope>NUCLEOTIDE SEQUENCE [LARGE SCALE GENOMIC DNA]</scope>
    <source>
        <strain evidence="7">SH3</strain>
    </source>
</reference>
<dbReference type="PANTHER" id="PTHR21399">
    <property type="entry name" value="CHLORIDE CONDUCTANCE REGULATORY PROTEIN ICLN"/>
    <property type="match status" value="1"/>
</dbReference>
<evidence type="ECO:0000256" key="1">
    <source>
        <dbReference type="ARBA" id="ARBA00004123"/>
    </source>
</evidence>
<dbReference type="OMA" id="YWINENN"/>
<dbReference type="Gene3D" id="2.30.29.30">
    <property type="entry name" value="Pleckstrin-homology domain (PH domain)/Phosphotyrosine-binding domain (PTB)"/>
    <property type="match status" value="1"/>
</dbReference>
<dbReference type="GO" id="GO:0000387">
    <property type="term" value="P:spliceosomal snRNP assembly"/>
    <property type="evidence" value="ECO:0007669"/>
    <property type="project" value="TreeGrafter"/>
</dbReference>
<dbReference type="GO" id="GO:0005681">
    <property type="term" value="C:spliceosomal complex"/>
    <property type="evidence" value="ECO:0007669"/>
    <property type="project" value="TreeGrafter"/>
</dbReference>
<evidence type="ECO:0000313" key="7">
    <source>
        <dbReference type="Proteomes" id="UP000007797"/>
    </source>
</evidence>
<dbReference type="OrthoDB" id="19714at2759"/>
<dbReference type="KEGG" id="dfa:DFA_10612"/>
<dbReference type="Pfam" id="PF03517">
    <property type="entry name" value="Voldacs"/>
    <property type="match status" value="1"/>
</dbReference>
<feature type="compositionally biased region" description="Acidic residues" evidence="5">
    <location>
        <begin position="99"/>
        <end position="111"/>
    </location>
</feature>
<dbReference type="Proteomes" id="UP000007797">
    <property type="component" value="Unassembled WGS sequence"/>
</dbReference>
<dbReference type="GO" id="GO:0034715">
    <property type="term" value="C:pICln-Sm protein complex"/>
    <property type="evidence" value="ECO:0007669"/>
    <property type="project" value="TreeGrafter"/>
</dbReference>
<keyword evidence="4" id="KW-0539">Nucleus</keyword>
<evidence type="ECO:0000256" key="3">
    <source>
        <dbReference type="ARBA" id="ARBA00022490"/>
    </source>
</evidence>
<evidence type="ECO:0000256" key="4">
    <source>
        <dbReference type="ARBA" id="ARBA00023242"/>
    </source>
</evidence>
<gene>
    <name evidence="6" type="ORF">DFA_10612</name>
</gene>
<organism evidence="6 7">
    <name type="scientific">Cavenderia fasciculata</name>
    <name type="common">Slime mold</name>
    <name type="synonym">Dictyostelium fasciculatum</name>
    <dbReference type="NCBI Taxonomy" id="261658"/>
    <lineage>
        <taxon>Eukaryota</taxon>
        <taxon>Amoebozoa</taxon>
        <taxon>Evosea</taxon>
        <taxon>Eumycetozoa</taxon>
        <taxon>Dictyostelia</taxon>
        <taxon>Acytosteliales</taxon>
        <taxon>Cavenderiaceae</taxon>
        <taxon>Cavenderia</taxon>
    </lineage>
</organism>
<dbReference type="PANTHER" id="PTHR21399:SF0">
    <property type="entry name" value="METHYLOSOME SUBUNIT PICLN"/>
    <property type="match status" value="1"/>
</dbReference>
<feature type="region of interest" description="Disordered" evidence="5">
    <location>
        <begin position="87"/>
        <end position="117"/>
    </location>
</feature>
<protein>
    <recommendedName>
        <fullName evidence="8">Methylosome subunit pICln</fullName>
    </recommendedName>
</protein>
<feature type="region of interest" description="Disordered" evidence="5">
    <location>
        <begin position="139"/>
        <end position="194"/>
    </location>
</feature>
<dbReference type="GeneID" id="14867065"/>
<evidence type="ECO:0000256" key="2">
    <source>
        <dbReference type="ARBA" id="ARBA00004496"/>
    </source>
</evidence>
<dbReference type="GO" id="GO:0005829">
    <property type="term" value="C:cytosol"/>
    <property type="evidence" value="ECO:0007669"/>
    <property type="project" value="TreeGrafter"/>
</dbReference>